<dbReference type="Proteomes" id="UP000321058">
    <property type="component" value="Unassembled WGS sequence"/>
</dbReference>
<dbReference type="Pfam" id="PF01494">
    <property type="entry name" value="FAD_binding_3"/>
    <property type="match status" value="1"/>
</dbReference>
<evidence type="ECO:0000313" key="3">
    <source>
        <dbReference type="Proteomes" id="UP000321058"/>
    </source>
</evidence>
<dbReference type="PRINTS" id="PR00469">
    <property type="entry name" value="PNDRDTASEII"/>
</dbReference>
<dbReference type="RefSeq" id="WP_147146132.1">
    <property type="nucleotide sequence ID" value="NZ_BKAJ01000011.1"/>
</dbReference>
<keyword evidence="3" id="KW-1185">Reference proteome</keyword>
<dbReference type="OrthoDB" id="9799983at2"/>
<dbReference type="GO" id="GO:0071949">
    <property type="term" value="F:FAD binding"/>
    <property type="evidence" value="ECO:0007669"/>
    <property type="project" value="InterPro"/>
</dbReference>
<evidence type="ECO:0000313" key="2">
    <source>
        <dbReference type="EMBL" id="GEP53464.1"/>
    </source>
</evidence>
<protein>
    <submittedName>
        <fullName evidence="2">Alkylhalidase-like protein</fullName>
    </submittedName>
</protein>
<sequence length="359" mass="38131">MTAAGRVDVAVIGSGPAGAVTAFLLARAGRDVALYEQPRNDALRLGETLPPSVDPVLRKLGLYDRFQALQTTPCPIDRGHFNAMLVDAAEQAGARVLRGARVARVCRSHNGLQVEAGEAALATTVVDATGRTARVARALGANRVQLDGLVCAARVFESGSEPLGDIFIEAAPDGWWYASPLPDQRLIIALFTDAHEAVRSRLATVNGWTDALARTEDVRDLAGGAPCGKIRMMISSSHELEPPVGDDWIAVGEAALAVDPLPSSGVDFALRSATAAAEVLLGGDRCAYRRLIAEEASEYRRQWAEIYGLEHRFADSAFWSARRLLVDQPLASRAETSRAVGIDGAAPSRSTEQDAAALA</sequence>
<proteinExistence type="predicted"/>
<dbReference type="EMBL" id="BKAJ01000011">
    <property type="protein sequence ID" value="GEP53464.1"/>
    <property type="molecule type" value="Genomic_DNA"/>
</dbReference>
<accession>A0A512N3B1</accession>
<dbReference type="InterPro" id="IPR002938">
    <property type="entry name" value="FAD-bd"/>
</dbReference>
<dbReference type="Gene3D" id="3.50.50.60">
    <property type="entry name" value="FAD/NAD(P)-binding domain"/>
    <property type="match status" value="1"/>
</dbReference>
<dbReference type="InterPro" id="IPR050816">
    <property type="entry name" value="Flavin-dep_Halogenase_NPB"/>
</dbReference>
<comment type="caution">
    <text evidence="2">The sequence shown here is derived from an EMBL/GenBank/DDBJ whole genome shotgun (WGS) entry which is preliminary data.</text>
</comment>
<dbReference type="PANTHER" id="PTHR43747">
    <property type="entry name" value="FAD-BINDING PROTEIN"/>
    <property type="match status" value="1"/>
</dbReference>
<reference evidence="2 3" key="1">
    <citation type="submission" date="2019-07" db="EMBL/GenBank/DDBJ databases">
        <title>Whole genome shotgun sequence of Reyranella soli NBRC 108950.</title>
        <authorList>
            <person name="Hosoyama A."/>
            <person name="Uohara A."/>
            <person name="Ohji S."/>
            <person name="Ichikawa N."/>
        </authorList>
    </citation>
    <scope>NUCLEOTIDE SEQUENCE [LARGE SCALE GENOMIC DNA]</scope>
    <source>
        <strain evidence="2 3">NBRC 108950</strain>
    </source>
</reference>
<feature type="domain" description="FAD-binding" evidence="1">
    <location>
        <begin position="6"/>
        <end position="70"/>
    </location>
</feature>
<dbReference type="InterPro" id="IPR006905">
    <property type="entry name" value="Flavin_halogenase"/>
</dbReference>
<dbReference type="PANTHER" id="PTHR43747:SF1">
    <property type="entry name" value="SLR1998 PROTEIN"/>
    <property type="match status" value="1"/>
</dbReference>
<dbReference type="Pfam" id="PF04820">
    <property type="entry name" value="Trp_halogenase"/>
    <property type="match status" value="1"/>
</dbReference>
<dbReference type="GO" id="GO:0004497">
    <property type="term" value="F:monooxygenase activity"/>
    <property type="evidence" value="ECO:0007669"/>
    <property type="project" value="InterPro"/>
</dbReference>
<dbReference type="PRINTS" id="PR00368">
    <property type="entry name" value="FADPNR"/>
</dbReference>
<name>A0A512N3B1_9HYPH</name>
<evidence type="ECO:0000259" key="1">
    <source>
        <dbReference type="Pfam" id="PF01494"/>
    </source>
</evidence>
<dbReference type="SUPFAM" id="SSF51905">
    <property type="entry name" value="FAD/NAD(P)-binding domain"/>
    <property type="match status" value="1"/>
</dbReference>
<organism evidence="2 3">
    <name type="scientific">Reyranella soli</name>
    <dbReference type="NCBI Taxonomy" id="1230389"/>
    <lineage>
        <taxon>Bacteria</taxon>
        <taxon>Pseudomonadati</taxon>
        <taxon>Pseudomonadota</taxon>
        <taxon>Alphaproteobacteria</taxon>
        <taxon>Hyphomicrobiales</taxon>
        <taxon>Reyranellaceae</taxon>
        <taxon>Reyranella</taxon>
    </lineage>
</organism>
<dbReference type="InterPro" id="IPR036188">
    <property type="entry name" value="FAD/NAD-bd_sf"/>
</dbReference>
<gene>
    <name evidence="2" type="ORF">RSO01_06300</name>
</gene>
<dbReference type="AlphaFoldDB" id="A0A512N3B1"/>